<organism evidence="1 2">
    <name type="scientific">Pseudomonas psychrophila</name>
    <dbReference type="NCBI Taxonomy" id="122355"/>
    <lineage>
        <taxon>Bacteria</taxon>
        <taxon>Pseudomonadati</taxon>
        <taxon>Pseudomonadota</taxon>
        <taxon>Gammaproteobacteria</taxon>
        <taxon>Pseudomonadales</taxon>
        <taxon>Pseudomonadaceae</taxon>
        <taxon>Pseudomonas</taxon>
    </lineage>
</organism>
<dbReference type="SUPFAM" id="SSF55961">
    <property type="entry name" value="Bet v1-like"/>
    <property type="match status" value="1"/>
</dbReference>
<proteinExistence type="predicted"/>
<dbReference type="EMBL" id="JAEKCZ010000005">
    <property type="protein sequence ID" value="MBJ2256287.1"/>
    <property type="molecule type" value="Genomic_DNA"/>
</dbReference>
<accession>A0A8I1FQ77</accession>
<evidence type="ECO:0008006" key="3">
    <source>
        <dbReference type="Google" id="ProtNLM"/>
    </source>
</evidence>
<sequence>MSVDETQLQFSYRFVESPLPVDNYVATVRMIPLSDGHKTVILWAVTFERVSQTELTATIESLIVGGHENFQHHLSRTATA</sequence>
<dbReference type="Proteomes" id="UP000658390">
    <property type="component" value="Unassembled WGS sequence"/>
</dbReference>
<comment type="caution">
    <text evidence="1">The sequence shown here is derived from an EMBL/GenBank/DDBJ whole genome shotgun (WGS) entry which is preliminary data.</text>
</comment>
<dbReference type="Gene3D" id="3.30.530.20">
    <property type="match status" value="1"/>
</dbReference>
<evidence type="ECO:0000313" key="1">
    <source>
        <dbReference type="EMBL" id="MBJ2256287.1"/>
    </source>
</evidence>
<dbReference type="AlphaFoldDB" id="A0A8I1FQ77"/>
<reference evidence="1" key="1">
    <citation type="submission" date="2020-12" db="EMBL/GenBank/DDBJ databases">
        <title>Antibiotic resistance and phylogeny of Pseudomonas spp. isolated over three decades from chicken meat in the Norwegian food chain.</title>
        <authorList>
            <person name="Moen B."/>
        </authorList>
    </citation>
    <scope>NUCLEOTIDE SEQUENCE</scope>
    <source>
        <strain evidence="1">MF6762</strain>
    </source>
</reference>
<name>A0A8I1FQ77_9PSED</name>
<evidence type="ECO:0000313" key="2">
    <source>
        <dbReference type="Proteomes" id="UP000658390"/>
    </source>
</evidence>
<protein>
    <recommendedName>
        <fullName evidence="3">SRPBCC family protein</fullName>
    </recommendedName>
</protein>
<gene>
    <name evidence="1" type="ORF">JFT45_07125</name>
</gene>
<dbReference type="InterPro" id="IPR023393">
    <property type="entry name" value="START-like_dom_sf"/>
</dbReference>